<dbReference type="eggNOG" id="arCOG01806">
    <property type="taxonomic scope" value="Archaea"/>
</dbReference>
<dbReference type="STRING" id="263820.PTO0529"/>
<protein>
    <recommendedName>
        <fullName evidence="5">Aspartate kinase</fullName>
    </recommendedName>
</protein>
<dbReference type="HOGENOM" id="CLU_1399799_0_0_2"/>
<dbReference type="EMBL" id="FWYE01000001">
    <property type="protein sequence ID" value="SMD30578.1"/>
    <property type="molecule type" value="Genomic_DNA"/>
</dbReference>
<gene>
    <name evidence="1" type="ordered locus">PTO0529</name>
    <name evidence="2" type="ORF">SAMN02745355_0467</name>
</gene>
<reference evidence="1" key="2">
    <citation type="submission" date="2004-02" db="EMBL/GenBank/DDBJ databases">
        <authorList>
            <person name="Fuetterer O."/>
            <person name="Angelov A."/>
            <person name="Liesegang H."/>
            <person name="Gottschalk G."/>
            <person name="Schleper C."/>
            <person name="Schepers B."/>
            <person name="Dock C."/>
            <person name="Antranikian G."/>
            <person name="Liebl W."/>
        </authorList>
    </citation>
    <scope>NUCLEOTIDE SEQUENCE</scope>
    <source>
        <strain evidence="1">DSM 9790</strain>
    </source>
</reference>
<proteinExistence type="predicted"/>
<dbReference type="Proteomes" id="UP000000438">
    <property type="component" value="Chromosome"/>
</dbReference>
<dbReference type="EMBL" id="AE017261">
    <property type="protein sequence ID" value="AAT43114.1"/>
    <property type="molecule type" value="Genomic_DNA"/>
</dbReference>
<dbReference type="GeneID" id="2844231"/>
<name>Q6L1N8_PICTO</name>
<evidence type="ECO:0008006" key="5">
    <source>
        <dbReference type="Google" id="ProtNLM"/>
    </source>
</evidence>
<reference evidence="2 4" key="3">
    <citation type="submission" date="2017-04" db="EMBL/GenBank/DDBJ databases">
        <authorList>
            <person name="Varghese N."/>
            <person name="Submissions S."/>
        </authorList>
    </citation>
    <scope>NUCLEOTIDE SEQUENCE [LARGE SCALE GENOMIC DNA]</scope>
    <source>
        <strain evidence="2 4">DSM 9789</strain>
    </source>
</reference>
<reference evidence="1 3" key="1">
    <citation type="journal article" date="2004" name="Proc. Natl. Acad. Sci. U.S.A.">
        <title>Genome sequence of Picrophilus torridus and its implications for life around pH 0.</title>
        <authorList>
            <person name="Futterer O."/>
            <person name="Angelov A."/>
            <person name="Liesegang H."/>
            <person name="Gottschalk G."/>
            <person name="Schleper C."/>
            <person name="Schepers B."/>
            <person name="Dock C."/>
            <person name="Antranikian G."/>
            <person name="Liebl W."/>
        </authorList>
    </citation>
    <scope>NUCLEOTIDE SEQUENCE [LARGE SCALE GENOMIC DNA]</scope>
    <source>
        <strain evidence="3">ATCC 700027 / DSM 9790 / JCM 10055 / NBRC 100828</strain>
        <strain evidence="1">DSM 9790</strain>
    </source>
</reference>
<dbReference type="AlphaFoldDB" id="Q6L1N8"/>
<dbReference type="InParanoid" id="Q6L1N8"/>
<dbReference type="PaxDb" id="263820-PTO0529"/>
<organism evidence="1 3">
    <name type="scientific">Picrophilus torridus (strain ATCC 700027 / DSM 9790 / JCM 10055 / NBRC 100828 / KAW 2/3)</name>
    <dbReference type="NCBI Taxonomy" id="1122961"/>
    <lineage>
        <taxon>Archaea</taxon>
        <taxon>Methanobacteriati</taxon>
        <taxon>Thermoplasmatota</taxon>
        <taxon>Thermoplasmata</taxon>
        <taxon>Thermoplasmatales</taxon>
        <taxon>Picrophilaceae</taxon>
        <taxon>Picrophilus</taxon>
    </lineage>
</organism>
<dbReference type="RefSeq" id="WP_011177330.1">
    <property type="nucleotide sequence ID" value="NC_005877.1"/>
</dbReference>
<accession>Q6L1N8</accession>
<evidence type="ECO:0000313" key="2">
    <source>
        <dbReference type="EMBL" id="SMD30578.1"/>
    </source>
</evidence>
<dbReference type="KEGG" id="pto:PTO0529"/>
<accession>A0A8G2FW46</accession>
<evidence type="ECO:0000313" key="1">
    <source>
        <dbReference type="EMBL" id="AAT43114.1"/>
    </source>
</evidence>
<sequence>MVIRGNVEKAVNDYIKMHPEIINAMKYDILNMSKLSRRISRELNYNEISVRSSLNKLLNQKKNQDYTSKIDILLKNSKITLQDKITVVTTNSKIDGINFISATYLTDSIVYIIDETKNENLKFKPSVSLERDVSAIHIFSSMEIVNTPGFVMKINEKLFAFDINVLQLISCSNETIIIVRRDDAIKAYEALAGK</sequence>
<evidence type="ECO:0000313" key="3">
    <source>
        <dbReference type="Proteomes" id="UP000000438"/>
    </source>
</evidence>
<evidence type="ECO:0000313" key="4">
    <source>
        <dbReference type="Proteomes" id="UP000192315"/>
    </source>
</evidence>
<dbReference type="OrthoDB" id="56543at2157"/>
<keyword evidence="4" id="KW-1185">Reference proteome</keyword>
<dbReference type="Proteomes" id="UP000192315">
    <property type="component" value="Unassembled WGS sequence"/>
</dbReference>